<dbReference type="Gene3D" id="1.20.81.30">
    <property type="entry name" value="Type II secretion system (T2SS), domain F"/>
    <property type="match status" value="2"/>
</dbReference>
<dbReference type="Proteomes" id="UP001172778">
    <property type="component" value="Unassembled WGS sequence"/>
</dbReference>
<dbReference type="EMBL" id="JARRAF010000003">
    <property type="protein sequence ID" value="MDK2123167.1"/>
    <property type="molecule type" value="Genomic_DNA"/>
</dbReference>
<feature type="transmembrane region" description="Helical" evidence="7">
    <location>
        <begin position="371"/>
        <end position="395"/>
    </location>
</feature>
<gene>
    <name evidence="9" type="ORF">PZA18_03760</name>
</gene>
<dbReference type="PANTHER" id="PTHR30012:SF0">
    <property type="entry name" value="TYPE II SECRETION SYSTEM PROTEIN F-RELATED"/>
    <property type="match status" value="1"/>
</dbReference>
<dbReference type="InterPro" id="IPR042094">
    <property type="entry name" value="T2SS_GspF_sf"/>
</dbReference>
<comment type="similarity">
    <text evidence="2">Belongs to the GSP F family.</text>
</comment>
<name>A0ABT7DSX3_9NEIS</name>
<feature type="transmembrane region" description="Helical" evidence="7">
    <location>
        <begin position="268"/>
        <end position="289"/>
    </location>
</feature>
<evidence type="ECO:0000256" key="1">
    <source>
        <dbReference type="ARBA" id="ARBA00004651"/>
    </source>
</evidence>
<evidence type="ECO:0000313" key="9">
    <source>
        <dbReference type="EMBL" id="MDK2123167.1"/>
    </source>
</evidence>
<dbReference type="Pfam" id="PF00482">
    <property type="entry name" value="T2SSF"/>
    <property type="match status" value="2"/>
</dbReference>
<proteinExistence type="inferred from homology"/>
<accession>A0ABT7DSX3</accession>
<dbReference type="InterPro" id="IPR003004">
    <property type="entry name" value="GspF/PilC"/>
</dbReference>
<sequence length="400" mass="44874">MLFKYRAVDPKGRIIRGKLEATNPIDLEGRLSRISLDLIDAAAIEYRPSLFASKNIKRQDLITFCFHLEQLTRAGVPLLDGLVDLRDSIDHPTFREIIANVVEDIEGGQQLSQALSAHPKVFDTVFVNLIRAGEASGQLPDVLKNLVETLKWQDELAAQTKKLLMYPAFVGTIVVGVTLFLLIWLVPQLVKFIRSMQQELPLQTRVLIAISEFLQHHWWVLPLIPVAILAGMAAWKALDPRYQFRVDYLKLKMPFIGGILEKIVMARLANYFALLYGAGITILECIRILEGVVGNLTIGEGLTEVRDQIAEGQSVTNSFERVRMFPPLVLRMLRVGEDTGAIDTSLQNVAYFYNRDVKESIEKIQALIEPVMTVVLGLILGTVMLSVLGPIYDLITKIKT</sequence>
<dbReference type="InterPro" id="IPR018076">
    <property type="entry name" value="T2SS_GspF_dom"/>
</dbReference>
<comment type="caution">
    <text evidence="9">The sequence shown here is derived from an EMBL/GenBank/DDBJ whole genome shotgun (WGS) entry which is preliminary data.</text>
</comment>
<keyword evidence="5 7" id="KW-1133">Transmembrane helix</keyword>
<comment type="subcellular location">
    <subcellularLocation>
        <location evidence="1">Cell membrane</location>
        <topology evidence="1">Multi-pass membrane protein</topology>
    </subcellularLocation>
</comment>
<feature type="transmembrane region" description="Helical" evidence="7">
    <location>
        <begin position="163"/>
        <end position="186"/>
    </location>
</feature>
<dbReference type="PANTHER" id="PTHR30012">
    <property type="entry name" value="GENERAL SECRETION PATHWAY PROTEIN"/>
    <property type="match status" value="1"/>
</dbReference>
<keyword evidence="10" id="KW-1185">Reference proteome</keyword>
<dbReference type="PRINTS" id="PR00812">
    <property type="entry name" value="BCTERIALGSPF"/>
</dbReference>
<feature type="domain" description="Type II secretion system protein GspF" evidence="8">
    <location>
        <begin position="66"/>
        <end position="187"/>
    </location>
</feature>
<reference evidence="9" key="1">
    <citation type="submission" date="2023-03" db="EMBL/GenBank/DDBJ databases">
        <title>Chitinimonas shenzhenensis gen. nov., sp. nov., a novel member of family Burkholderiaceae isolated from activated sludge collected in Shen Zhen, China.</title>
        <authorList>
            <person name="Wang X."/>
        </authorList>
    </citation>
    <scope>NUCLEOTIDE SEQUENCE</scope>
    <source>
        <strain evidence="9">DQS-5</strain>
    </source>
</reference>
<keyword evidence="6 7" id="KW-0472">Membrane</keyword>
<organism evidence="9 10">
    <name type="scientific">Parachitinimonas caeni</name>
    <dbReference type="NCBI Taxonomy" id="3031301"/>
    <lineage>
        <taxon>Bacteria</taxon>
        <taxon>Pseudomonadati</taxon>
        <taxon>Pseudomonadota</taxon>
        <taxon>Betaproteobacteria</taxon>
        <taxon>Neisseriales</taxon>
        <taxon>Chitinibacteraceae</taxon>
        <taxon>Parachitinimonas</taxon>
    </lineage>
</organism>
<dbReference type="RefSeq" id="WP_284099456.1">
    <property type="nucleotide sequence ID" value="NZ_JARRAF010000003.1"/>
</dbReference>
<protein>
    <submittedName>
        <fullName evidence="9">Type II secretion system F family protein</fullName>
    </submittedName>
</protein>
<keyword evidence="4 7" id="KW-0812">Transmembrane</keyword>
<keyword evidence="3" id="KW-1003">Cell membrane</keyword>
<evidence type="ECO:0000256" key="6">
    <source>
        <dbReference type="ARBA" id="ARBA00023136"/>
    </source>
</evidence>
<evidence type="ECO:0000256" key="5">
    <source>
        <dbReference type="ARBA" id="ARBA00022989"/>
    </source>
</evidence>
<evidence type="ECO:0000256" key="3">
    <source>
        <dbReference type="ARBA" id="ARBA00022475"/>
    </source>
</evidence>
<evidence type="ECO:0000313" key="10">
    <source>
        <dbReference type="Proteomes" id="UP001172778"/>
    </source>
</evidence>
<feature type="transmembrane region" description="Helical" evidence="7">
    <location>
        <begin position="216"/>
        <end position="235"/>
    </location>
</feature>
<evidence type="ECO:0000259" key="8">
    <source>
        <dbReference type="Pfam" id="PF00482"/>
    </source>
</evidence>
<feature type="domain" description="Type II secretion system protein GspF" evidence="8">
    <location>
        <begin position="269"/>
        <end position="389"/>
    </location>
</feature>
<evidence type="ECO:0000256" key="4">
    <source>
        <dbReference type="ARBA" id="ARBA00022692"/>
    </source>
</evidence>
<evidence type="ECO:0000256" key="7">
    <source>
        <dbReference type="SAM" id="Phobius"/>
    </source>
</evidence>
<evidence type="ECO:0000256" key="2">
    <source>
        <dbReference type="ARBA" id="ARBA00005745"/>
    </source>
</evidence>